<keyword evidence="5" id="KW-0687">Ribonucleoprotein</keyword>
<protein>
    <recommendedName>
        <fullName evidence="3">50S ribosomal protein L24e</fullName>
    </recommendedName>
</protein>
<name>A0A7K4BZ74_9ARCH</name>
<dbReference type="AlphaFoldDB" id="A0A7K4BZ74"/>
<feature type="domain" description="TRASH" evidence="4">
    <location>
        <begin position="4"/>
        <end position="42"/>
    </location>
</feature>
<comment type="caution">
    <text evidence="5">The sequence shown here is derived from an EMBL/GenBank/DDBJ whole genome shotgun (WGS) entry which is preliminary data.</text>
</comment>
<evidence type="ECO:0000259" key="4">
    <source>
        <dbReference type="SMART" id="SM00746"/>
    </source>
</evidence>
<dbReference type="InterPro" id="IPR038630">
    <property type="entry name" value="L24e/L24_sf"/>
</dbReference>
<evidence type="ECO:0000313" key="5">
    <source>
        <dbReference type="EMBL" id="NMA44566.1"/>
    </source>
</evidence>
<evidence type="ECO:0000256" key="3">
    <source>
        <dbReference type="ARBA" id="ARBA00035507"/>
    </source>
</evidence>
<keyword evidence="2" id="KW-0863">Zinc-finger</keyword>
<dbReference type="Proteomes" id="UP000526302">
    <property type="component" value="Unassembled WGS sequence"/>
</dbReference>
<dbReference type="EMBL" id="JAAZKV010000018">
    <property type="protein sequence ID" value="NMA44566.1"/>
    <property type="molecule type" value="Genomic_DNA"/>
</dbReference>
<organism evidence="5 6">
    <name type="scientific">Candidatus Iainarchaeum sp</name>
    <dbReference type="NCBI Taxonomy" id="3101447"/>
    <lineage>
        <taxon>Archaea</taxon>
        <taxon>Candidatus Iainarchaeota</taxon>
        <taxon>Candidatus Iainarchaeia</taxon>
        <taxon>Candidatus Iainarchaeales</taxon>
        <taxon>Candidatus Iainarchaeaceae</taxon>
        <taxon>Candidatus Iainarchaeum</taxon>
    </lineage>
</organism>
<dbReference type="NCBIfam" id="NF034186">
    <property type="entry name" value="PRK14891.1-1"/>
    <property type="match status" value="1"/>
</dbReference>
<keyword evidence="2" id="KW-0862">Zinc</keyword>
<evidence type="ECO:0000313" key="6">
    <source>
        <dbReference type="Proteomes" id="UP000526302"/>
    </source>
</evidence>
<dbReference type="SMART" id="SM00746">
    <property type="entry name" value="TRASH"/>
    <property type="match status" value="1"/>
</dbReference>
<dbReference type="InterPro" id="IPR011017">
    <property type="entry name" value="TRASH_dom"/>
</dbReference>
<dbReference type="SUPFAM" id="SSF57716">
    <property type="entry name" value="Glucocorticoid receptor-like (DNA-binding domain)"/>
    <property type="match status" value="1"/>
</dbReference>
<dbReference type="Gene3D" id="2.30.170.20">
    <property type="entry name" value="Ribosomal protein L24e"/>
    <property type="match status" value="1"/>
</dbReference>
<dbReference type="GO" id="GO:0005840">
    <property type="term" value="C:ribosome"/>
    <property type="evidence" value="ECO:0007669"/>
    <property type="project" value="UniProtKB-KW"/>
</dbReference>
<evidence type="ECO:0000256" key="1">
    <source>
        <dbReference type="ARBA" id="ARBA00005647"/>
    </source>
</evidence>
<keyword evidence="2" id="KW-0479">Metal-binding</keyword>
<dbReference type="Pfam" id="PF01246">
    <property type="entry name" value="Ribosomal_L24e"/>
    <property type="match status" value="1"/>
</dbReference>
<comment type="similarity">
    <text evidence="1">Belongs to the eukaryotic ribosomal protein eL24 family.</text>
</comment>
<dbReference type="InterPro" id="IPR055345">
    <property type="entry name" value="Ribosomal_eL24-rel_arc"/>
</dbReference>
<keyword evidence="5" id="KW-0689">Ribosomal protein</keyword>
<reference evidence="5 6" key="1">
    <citation type="journal article" date="2020" name="Biotechnol. Biofuels">
        <title>New insights from the biogas microbiome by comprehensive genome-resolved metagenomics of nearly 1600 species originating from multiple anaerobic digesters.</title>
        <authorList>
            <person name="Campanaro S."/>
            <person name="Treu L."/>
            <person name="Rodriguez-R L.M."/>
            <person name="Kovalovszki A."/>
            <person name="Ziels R.M."/>
            <person name="Maus I."/>
            <person name="Zhu X."/>
            <person name="Kougias P.G."/>
            <person name="Basile A."/>
            <person name="Luo G."/>
            <person name="Schluter A."/>
            <person name="Konstantinidis K.T."/>
            <person name="Angelidaki I."/>
        </authorList>
    </citation>
    <scope>NUCLEOTIDE SEQUENCE [LARGE SCALE GENOMIC DNA]</scope>
    <source>
        <strain evidence="5">AS22ysBPME_79</strain>
    </source>
</reference>
<dbReference type="GO" id="GO:0008270">
    <property type="term" value="F:zinc ion binding"/>
    <property type="evidence" value="ECO:0007669"/>
    <property type="project" value="UniProtKB-KW"/>
</dbReference>
<proteinExistence type="inferred from homology"/>
<sequence>MVKCSFCGDNLPIGGGKLYAKRDGTSFYFCSTKCEKNALKLNRKPVKTRWTEAYKKIKEARVSSKDKKKE</sequence>
<gene>
    <name evidence="5" type="ORF">GX950_02035</name>
</gene>
<dbReference type="GO" id="GO:0003735">
    <property type="term" value="F:structural constituent of ribosome"/>
    <property type="evidence" value="ECO:0007669"/>
    <property type="project" value="InterPro"/>
</dbReference>
<evidence type="ECO:0000256" key="2">
    <source>
        <dbReference type="ARBA" id="ARBA00022771"/>
    </source>
</evidence>
<accession>A0A7K4BZ74</accession>
<dbReference type="InterPro" id="IPR000988">
    <property type="entry name" value="Ribosomal_eL24-rel_N"/>
</dbReference>